<dbReference type="AlphaFoldDB" id="A0A147IZ17"/>
<name>A0A147IZ17_9SPHN</name>
<dbReference type="EMBL" id="LDTF01000007">
    <property type="protein sequence ID" value="KTW01022.1"/>
    <property type="molecule type" value="Genomic_DNA"/>
</dbReference>
<organism evidence="2 3">
    <name type="scientific">Sphingomonas yabuuchiae</name>
    <dbReference type="NCBI Taxonomy" id="172044"/>
    <lineage>
        <taxon>Bacteria</taxon>
        <taxon>Pseudomonadati</taxon>
        <taxon>Pseudomonadota</taxon>
        <taxon>Alphaproteobacteria</taxon>
        <taxon>Sphingomonadales</taxon>
        <taxon>Sphingomonadaceae</taxon>
        <taxon>Sphingomonas</taxon>
    </lineage>
</organism>
<evidence type="ECO:0000256" key="1">
    <source>
        <dbReference type="SAM" id="SignalP"/>
    </source>
</evidence>
<dbReference type="Proteomes" id="UP000073923">
    <property type="component" value="Unassembled WGS sequence"/>
</dbReference>
<dbReference type="Gene3D" id="2.40.10.10">
    <property type="entry name" value="Trypsin-like serine proteases"/>
    <property type="match status" value="2"/>
</dbReference>
<sequence>MGYNQRKSCRRDRWAFQRLVAALLVTIPGGAWAQAVAPLDGNAALALDAAEYASLSGQTPMAAAHELAVQEASVPLTDSLKAEFADRLAGLSVGHAPFHIDILLTGDAPVADRVVQVAGSPVLVRFRTGAYATHRQLVVALALHQTEIRASLTQPPGIGVDPRIGALVVMVARADAEAEPGDALRDRIARIAGVPVRIATLDAPDSDLADLQGGARLTGIDPGNGRRYACTSGFVVRRGGASAVVTAAHCPDNLVWTDVERREHPLPFLGQWGWGYQDVQVNGSPVPLSPAFWSDTAKTTSRSVAGQRTRDQTRAGDIVCHRGERTGYSCAEVWIPDFAPAGDLCGGGCTPTWVAARGPTCRSGDSGGPVFLGGMAYGIVKGGSYRGGDGSCAFYYYMSVDFLPDGWSVATG</sequence>
<dbReference type="PATRIC" id="fig|172044.3.peg.2707"/>
<feature type="chain" id="PRO_5007549144" description="Peptidase S1 domain-containing protein" evidence="1">
    <location>
        <begin position="34"/>
        <end position="412"/>
    </location>
</feature>
<keyword evidence="1" id="KW-0732">Signal</keyword>
<proteinExistence type="predicted"/>
<evidence type="ECO:0000313" key="3">
    <source>
        <dbReference type="Proteomes" id="UP000073923"/>
    </source>
</evidence>
<dbReference type="InterPro" id="IPR009003">
    <property type="entry name" value="Peptidase_S1_PA"/>
</dbReference>
<gene>
    <name evidence="2" type="ORF">NS355_02210</name>
</gene>
<comment type="caution">
    <text evidence="2">The sequence shown here is derived from an EMBL/GenBank/DDBJ whole genome shotgun (WGS) entry which is preliminary data.</text>
</comment>
<reference evidence="2 3" key="1">
    <citation type="journal article" date="2016" name="Front. Microbiol.">
        <title>Genomic Resource of Rice Seed Associated Bacteria.</title>
        <authorList>
            <person name="Midha S."/>
            <person name="Bansal K."/>
            <person name="Sharma S."/>
            <person name="Kumar N."/>
            <person name="Patil P.P."/>
            <person name="Chaudhry V."/>
            <person name="Patil P.B."/>
        </authorList>
    </citation>
    <scope>NUCLEOTIDE SEQUENCE [LARGE SCALE GENOMIC DNA]</scope>
    <source>
        <strain evidence="2 3">NS355</strain>
    </source>
</reference>
<accession>A0A147IZ17</accession>
<evidence type="ECO:0008006" key="4">
    <source>
        <dbReference type="Google" id="ProtNLM"/>
    </source>
</evidence>
<protein>
    <recommendedName>
        <fullName evidence="4">Peptidase S1 domain-containing protein</fullName>
    </recommendedName>
</protein>
<evidence type="ECO:0000313" key="2">
    <source>
        <dbReference type="EMBL" id="KTW01022.1"/>
    </source>
</evidence>
<feature type="signal peptide" evidence="1">
    <location>
        <begin position="1"/>
        <end position="33"/>
    </location>
</feature>
<dbReference type="InterPro" id="IPR043504">
    <property type="entry name" value="Peptidase_S1_PA_chymotrypsin"/>
</dbReference>
<dbReference type="SUPFAM" id="SSF50494">
    <property type="entry name" value="Trypsin-like serine proteases"/>
    <property type="match status" value="1"/>
</dbReference>